<evidence type="ECO:0000256" key="2">
    <source>
        <dbReference type="ARBA" id="ARBA00022692"/>
    </source>
</evidence>
<keyword evidence="7" id="KW-1185">Reference proteome</keyword>
<dbReference type="Pfam" id="PF01381">
    <property type="entry name" value="HTH_3"/>
    <property type="match status" value="1"/>
</dbReference>
<comment type="subcellular location">
    <subcellularLocation>
        <location evidence="1">Endomembrane system</location>
        <topology evidence="1">Multi-pass membrane protein</topology>
    </subcellularLocation>
</comment>
<protein>
    <submittedName>
        <fullName evidence="6">Helix-turn-helix domain-containing protein</fullName>
    </submittedName>
</protein>
<dbReference type="SMART" id="SM00530">
    <property type="entry name" value="HTH_XRE"/>
    <property type="match status" value="1"/>
</dbReference>
<keyword evidence="4" id="KW-0472">Membrane</keyword>
<dbReference type="PROSITE" id="PS50943">
    <property type="entry name" value="HTH_CROC1"/>
    <property type="match status" value="1"/>
</dbReference>
<reference evidence="6 7" key="1">
    <citation type="submission" date="2023-03" db="EMBL/GenBank/DDBJ databases">
        <title>Bacillus Genome Sequencing.</title>
        <authorList>
            <person name="Dunlap C."/>
        </authorList>
    </citation>
    <scope>NUCLEOTIDE SEQUENCE [LARGE SCALE GENOMIC DNA]</scope>
    <source>
        <strain evidence="6 7">B-14544</strain>
    </source>
</reference>
<evidence type="ECO:0000313" key="6">
    <source>
        <dbReference type="EMBL" id="MED3561735.1"/>
    </source>
</evidence>
<dbReference type="InterPro" id="IPR001387">
    <property type="entry name" value="Cro/C1-type_HTH"/>
</dbReference>
<feature type="domain" description="HTH cro/C1-type" evidence="5">
    <location>
        <begin position="14"/>
        <end position="68"/>
    </location>
</feature>
<accession>A0ABU6N6A0</accession>
<gene>
    <name evidence="6" type="ORF">P4447_04125</name>
</gene>
<name>A0ABU6N6A0_9BACI</name>
<dbReference type="Proteomes" id="UP001330749">
    <property type="component" value="Unassembled WGS sequence"/>
</dbReference>
<dbReference type="InterPro" id="IPR010652">
    <property type="entry name" value="DUF1232"/>
</dbReference>
<dbReference type="RefSeq" id="WP_327966641.1">
    <property type="nucleotide sequence ID" value="NZ_JARMQG010000041.1"/>
</dbReference>
<dbReference type="Gene3D" id="1.10.260.40">
    <property type="entry name" value="lambda repressor-like DNA-binding domains"/>
    <property type="match status" value="1"/>
</dbReference>
<organism evidence="6 7">
    <name type="scientific">Bacillus xiapuensis</name>
    <dbReference type="NCBI Taxonomy" id="2014075"/>
    <lineage>
        <taxon>Bacteria</taxon>
        <taxon>Bacillati</taxon>
        <taxon>Bacillota</taxon>
        <taxon>Bacilli</taxon>
        <taxon>Bacillales</taxon>
        <taxon>Bacillaceae</taxon>
        <taxon>Bacillus</taxon>
    </lineage>
</organism>
<dbReference type="SUPFAM" id="SSF47413">
    <property type="entry name" value="lambda repressor-like DNA-binding domains"/>
    <property type="match status" value="1"/>
</dbReference>
<dbReference type="CDD" id="cd00093">
    <property type="entry name" value="HTH_XRE"/>
    <property type="match status" value="1"/>
</dbReference>
<evidence type="ECO:0000256" key="4">
    <source>
        <dbReference type="ARBA" id="ARBA00023136"/>
    </source>
</evidence>
<keyword evidence="3" id="KW-1133">Transmembrane helix</keyword>
<proteinExistence type="predicted"/>
<evidence type="ECO:0000313" key="7">
    <source>
        <dbReference type="Proteomes" id="UP001330749"/>
    </source>
</evidence>
<keyword evidence="2" id="KW-0812">Transmembrane</keyword>
<dbReference type="EMBL" id="JARMQG010000041">
    <property type="protein sequence ID" value="MED3561735.1"/>
    <property type="molecule type" value="Genomic_DNA"/>
</dbReference>
<evidence type="ECO:0000259" key="5">
    <source>
        <dbReference type="PROSITE" id="PS50943"/>
    </source>
</evidence>
<dbReference type="Pfam" id="PF06803">
    <property type="entry name" value="DUF1232"/>
    <property type="match status" value="1"/>
</dbReference>
<comment type="caution">
    <text evidence="6">The sequence shown here is derived from an EMBL/GenBank/DDBJ whole genome shotgun (WGS) entry which is preliminary data.</text>
</comment>
<sequence>MTMENEKQHLGILIKSLLKERSLSMRKLSNLTGIDTATISRIVNNKQKATLSHLQLFAQHLGIPVAKLLQSAGYKIDTNEQNTSPDIFNSLNSIQEILVSSNLLNDQFNIEHIYQELAKYEQFALTKEGEQKIFEEFETKVEQVRGAGPFINELNKMYRSFSKENVPTEKRKILGSVLLYFILSTDIIPDYVFPFGYLDDCLAVQIGLERLAKFEDTN</sequence>
<evidence type="ECO:0000256" key="1">
    <source>
        <dbReference type="ARBA" id="ARBA00004127"/>
    </source>
</evidence>
<dbReference type="InterPro" id="IPR010982">
    <property type="entry name" value="Lambda_DNA-bd_dom_sf"/>
</dbReference>
<evidence type="ECO:0000256" key="3">
    <source>
        <dbReference type="ARBA" id="ARBA00022989"/>
    </source>
</evidence>